<evidence type="ECO:0000313" key="4">
    <source>
        <dbReference type="Proteomes" id="UP000249842"/>
    </source>
</evidence>
<dbReference type="Proteomes" id="UP000249842">
    <property type="component" value="Unassembled WGS sequence"/>
</dbReference>
<protein>
    <submittedName>
        <fullName evidence="3">Pilus assembly protein</fullName>
    </submittedName>
</protein>
<evidence type="ECO:0000256" key="1">
    <source>
        <dbReference type="SAM" id="Phobius"/>
    </source>
</evidence>
<dbReference type="AlphaFoldDB" id="A0A328B2Q4"/>
<gene>
    <name evidence="3" type="ORF">DJ021_13280</name>
</gene>
<keyword evidence="4" id="KW-1185">Reference proteome</keyword>
<reference evidence="4" key="1">
    <citation type="submission" date="2018-05" db="EMBL/GenBank/DDBJ databases">
        <authorList>
            <person name="Li X."/>
        </authorList>
    </citation>
    <scope>NUCLEOTIDE SEQUENCE [LARGE SCALE GENOMIC DNA]</scope>
    <source>
        <strain evidence="4">HKS-05</strain>
    </source>
</reference>
<accession>A0A328B2Q4</accession>
<dbReference type="EMBL" id="QFYP01000001">
    <property type="protein sequence ID" value="RAK60711.1"/>
    <property type="molecule type" value="Genomic_DNA"/>
</dbReference>
<dbReference type="OrthoDB" id="8237599at2"/>
<comment type="caution">
    <text evidence="3">The sequence shown here is derived from an EMBL/GenBank/DDBJ whole genome shotgun (WGS) entry which is preliminary data.</text>
</comment>
<organism evidence="3 4">
    <name type="scientific">Phenylobacterium hankyongense</name>
    <dbReference type="NCBI Taxonomy" id="1813876"/>
    <lineage>
        <taxon>Bacteria</taxon>
        <taxon>Pseudomonadati</taxon>
        <taxon>Pseudomonadota</taxon>
        <taxon>Alphaproteobacteria</taxon>
        <taxon>Caulobacterales</taxon>
        <taxon>Caulobacteraceae</taxon>
        <taxon>Phenylobacterium</taxon>
    </lineage>
</organism>
<feature type="transmembrane region" description="Helical" evidence="1">
    <location>
        <begin position="22"/>
        <end position="42"/>
    </location>
</feature>
<feature type="domain" description="TadE-like" evidence="2">
    <location>
        <begin position="21"/>
        <end position="63"/>
    </location>
</feature>
<dbReference type="Pfam" id="PF07811">
    <property type="entry name" value="TadE"/>
    <property type="match status" value="1"/>
</dbReference>
<keyword evidence="1" id="KW-0472">Membrane</keyword>
<evidence type="ECO:0000259" key="2">
    <source>
        <dbReference type="Pfam" id="PF07811"/>
    </source>
</evidence>
<sequence length="134" mass="14155">MSVPSHPALGRRRGLLAAREGAAALETALLLPVLFLLLLGLIEFGRLAWTRTALNFAVQEAARCASVRPGVCGTPSQTAAFAARTVAPLNIPASAFTVSTQACGTQVRAQLSYRFVAYAIFRVAPTLTAQVCRV</sequence>
<keyword evidence="1" id="KW-1133">Transmembrane helix</keyword>
<proteinExistence type="predicted"/>
<dbReference type="InterPro" id="IPR012495">
    <property type="entry name" value="TadE-like_dom"/>
</dbReference>
<keyword evidence="1" id="KW-0812">Transmembrane</keyword>
<name>A0A328B2Q4_9CAUL</name>
<dbReference type="RefSeq" id="WP_111458003.1">
    <property type="nucleotide sequence ID" value="NZ_QFYP01000001.1"/>
</dbReference>
<evidence type="ECO:0000313" key="3">
    <source>
        <dbReference type="EMBL" id="RAK60711.1"/>
    </source>
</evidence>